<feature type="domain" description="Aminotransferase-like plant mobile" evidence="1">
    <location>
        <begin position="7"/>
        <end position="129"/>
    </location>
</feature>
<evidence type="ECO:0000313" key="2">
    <source>
        <dbReference type="EMBL" id="KAK5811994.1"/>
    </source>
</evidence>
<evidence type="ECO:0000259" key="1">
    <source>
        <dbReference type="Pfam" id="PF10536"/>
    </source>
</evidence>
<dbReference type="PANTHER" id="PTHR46033:SF8">
    <property type="entry name" value="PROTEIN MAINTENANCE OF MERISTEMS-LIKE"/>
    <property type="match status" value="1"/>
</dbReference>
<protein>
    <recommendedName>
        <fullName evidence="1">Aminotransferase-like plant mobile domain-containing protein</fullName>
    </recommendedName>
</protein>
<evidence type="ECO:0000313" key="3">
    <source>
        <dbReference type="Proteomes" id="UP001358586"/>
    </source>
</evidence>
<keyword evidence="3" id="KW-1185">Reference proteome</keyword>
<accession>A0ABR0P1F2</accession>
<name>A0ABR0P1F2_GOSAR</name>
<dbReference type="EMBL" id="JARKNE010000008">
    <property type="protein sequence ID" value="KAK5811994.1"/>
    <property type="molecule type" value="Genomic_DNA"/>
</dbReference>
<organism evidence="2 3">
    <name type="scientific">Gossypium arboreum</name>
    <name type="common">Tree cotton</name>
    <name type="synonym">Gossypium nanking</name>
    <dbReference type="NCBI Taxonomy" id="29729"/>
    <lineage>
        <taxon>Eukaryota</taxon>
        <taxon>Viridiplantae</taxon>
        <taxon>Streptophyta</taxon>
        <taxon>Embryophyta</taxon>
        <taxon>Tracheophyta</taxon>
        <taxon>Spermatophyta</taxon>
        <taxon>Magnoliopsida</taxon>
        <taxon>eudicotyledons</taxon>
        <taxon>Gunneridae</taxon>
        <taxon>Pentapetalae</taxon>
        <taxon>rosids</taxon>
        <taxon>malvids</taxon>
        <taxon>Malvales</taxon>
        <taxon>Malvaceae</taxon>
        <taxon>Malvoideae</taxon>
        <taxon>Gossypium</taxon>
    </lineage>
</organism>
<dbReference type="Proteomes" id="UP001358586">
    <property type="component" value="Chromosome 8"/>
</dbReference>
<dbReference type="Pfam" id="PF10536">
    <property type="entry name" value="PMD"/>
    <property type="match status" value="1"/>
</dbReference>
<dbReference type="PANTHER" id="PTHR46033">
    <property type="entry name" value="PROTEIN MAIN-LIKE 2"/>
    <property type="match status" value="1"/>
</dbReference>
<proteinExistence type="predicted"/>
<dbReference type="InterPro" id="IPR044824">
    <property type="entry name" value="MAIN-like"/>
</dbReference>
<dbReference type="InterPro" id="IPR019557">
    <property type="entry name" value="AminoTfrase-like_pln_mobile"/>
</dbReference>
<reference evidence="2 3" key="1">
    <citation type="submission" date="2023-03" db="EMBL/GenBank/DDBJ databases">
        <title>WGS of Gossypium arboreum.</title>
        <authorList>
            <person name="Yu D."/>
        </authorList>
    </citation>
    <scope>NUCLEOTIDE SEQUENCE [LARGE SCALE GENOMIC DNA]</scope>
    <source>
        <tissue evidence="2">Leaf</tissue>
    </source>
</reference>
<gene>
    <name evidence="2" type="ORF">PVK06_027388</name>
</gene>
<sequence>MLDGTKLKHALISTLLERWESKTHAFYLPCSECMITLDNVALQLDLLVDGLVVIGVIRVSDWSAICHQLLGKMSDKFSGSRIEMKWLKDNFSHLDNSFSEVERQQFTRAFILRLIGGLLMPSKSLNLVHLR</sequence>
<comment type="caution">
    <text evidence="2">The sequence shown here is derived from an EMBL/GenBank/DDBJ whole genome shotgun (WGS) entry which is preliminary data.</text>
</comment>